<keyword evidence="2" id="KW-1185">Reference proteome</keyword>
<dbReference type="Proteomes" id="UP000306319">
    <property type="component" value="Unassembled WGS sequence"/>
</dbReference>
<gene>
    <name evidence="1" type="ORF">E5331_05030</name>
</gene>
<keyword evidence="1" id="KW-0808">Transferase</keyword>
<name>A0AC61RMT0_9BACT</name>
<proteinExistence type="predicted"/>
<accession>A0AC61RMT0</accession>
<keyword evidence="1" id="KW-0032">Aminotransferase</keyword>
<sequence length="409" mass="45309">MLVNDNFRQLPVSYLFSEVARKISVYKEENPGKEIIRMDIGDVTRPLFPCVIKAMHEGVDELSKATTFHGYGPEQGYLFLRDAIASHDYQSRGIDISASDIFVSDGAKSDLGNLGDIYSKECKVAVMNPAYPVYVDDNVIDGRAGSLCAGRWSNLVYLDCNPENHFMPNLPQEHVDVIFLCFPNNPTGESITRDELQKWVDYARDNDSLIIYDSAYESFVRNPDSVRSIYELDGAKKVAIEVRSYSKTAGFTGLRCGYTVVPRELKGKYADGSDVSLNTLWNRRQTTKFNGASYIAQKGAAAIYTPEGISSVKAATDYYLGNAAIIKQAFIQAGYKAFGGEDSPYVWVYAGEGVDSWGLFDQLLRVCGFSTTPGSGFGTKGDGYVRLTGFNSRENTEKAMLALLNREKD</sequence>
<organism evidence="1 2">
    <name type="scientific">Lepagella muris</name>
    <dbReference type="NCBI Taxonomy" id="3032870"/>
    <lineage>
        <taxon>Bacteria</taxon>
        <taxon>Pseudomonadati</taxon>
        <taxon>Bacteroidota</taxon>
        <taxon>Bacteroidia</taxon>
        <taxon>Bacteroidales</taxon>
        <taxon>Muribaculaceae</taxon>
        <taxon>Lepagella</taxon>
    </lineage>
</organism>
<evidence type="ECO:0000313" key="1">
    <source>
        <dbReference type="EMBL" id="TGY79742.1"/>
    </source>
</evidence>
<protein>
    <submittedName>
        <fullName evidence="1">LL-diaminopimelate aminotransferase</fullName>
        <ecNumber evidence="1">2.6.1.83</ecNumber>
    </submittedName>
</protein>
<dbReference type="EC" id="2.6.1.83" evidence="1"/>
<evidence type="ECO:0000313" key="2">
    <source>
        <dbReference type="Proteomes" id="UP000306319"/>
    </source>
</evidence>
<reference evidence="1" key="1">
    <citation type="submission" date="2019-04" db="EMBL/GenBank/DDBJ databases">
        <title>Microbes associate with the intestines of laboratory mice.</title>
        <authorList>
            <person name="Navarre W."/>
            <person name="Wong E."/>
            <person name="Huang K."/>
            <person name="Tropini C."/>
            <person name="Ng K."/>
            <person name="Yu B."/>
        </authorList>
    </citation>
    <scope>NUCLEOTIDE SEQUENCE</scope>
    <source>
        <strain evidence="1">NM04_E33</strain>
    </source>
</reference>
<dbReference type="EMBL" id="SRYB01000005">
    <property type="protein sequence ID" value="TGY79742.1"/>
    <property type="molecule type" value="Genomic_DNA"/>
</dbReference>
<comment type="caution">
    <text evidence="1">The sequence shown here is derived from an EMBL/GenBank/DDBJ whole genome shotgun (WGS) entry which is preliminary data.</text>
</comment>